<keyword evidence="1" id="KW-0472">Membrane</keyword>
<comment type="caution">
    <text evidence="3">The sequence shown here is derived from an EMBL/GenBank/DDBJ whole genome shotgun (WGS) entry which is preliminary data.</text>
</comment>
<keyword evidence="4" id="KW-1185">Reference proteome</keyword>
<feature type="signal peptide" evidence="2">
    <location>
        <begin position="1"/>
        <end position="22"/>
    </location>
</feature>
<organism evidence="3 4">
    <name type="scientific">Nepenthes gracilis</name>
    <name type="common">Slender pitcher plant</name>
    <dbReference type="NCBI Taxonomy" id="150966"/>
    <lineage>
        <taxon>Eukaryota</taxon>
        <taxon>Viridiplantae</taxon>
        <taxon>Streptophyta</taxon>
        <taxon>Embryophyta</taxon>
        <taxon>Tracheophyta</taxon>
        <taxon>Spermatophyta</taxon>
        <taxon>Magnoliopsida</taxon>
        <taxon>eudicotyledons</taxon>
        <taxon>Gunneridae</taxon>
        <taxon>Pentapetalae</taxon>
        <taxon>Caryophyllales</taxon>
        <taxon>Nepenthaceae</taxon>
        <taxon>Nepenthes</taxon>
    </lineage>
</organism>
<accession>A0AAD3S5U6</accession>
<keyword evidence="1" id="KW-1133">Transmembrane helix</keyword>
<dbReference type="AlphaFoldDB" id="A0AAD3S5U6"/>
<protein>
    <submittedName>
        <fullName evidence="3">Uncharacterized protein</fullName>
    </submittedName>
</protein>
<reference evidence="3" key="1">
    <citation type="submission" date="2023-05" db="EMBL/GenBank/DDBJ databases">
        <title>Nepenthes gracilis genome sequencing.</title>
        <authorList>
            <person name="Fukushima K."/>
        </authorList>
    </citation>
    <scope>NUCLEOTIDE SEQUENCE</scope>
    <source>
        <strain evidence="3">SING2019-196</strain>
    </source>
</reference>
<evidence type="ECO:0000313" key="4">
    <source>
        <dbReference type="Proteomes" id="UP001279734"/>
    </source>
</evidence>
<feature type="transmembrane region" description="Helical" evidence="1">
    <location>
        <begin position="164"/>
        <end position="183"/>
    </location>
</feature>
<feature type="transmembrane region" description="Helical" evidence="1">
    <location>
        <begin position="115"/>
        <end position="135"/>
    </location>
</feature>
<keyword evidence="1" id="KW-0812">Transmembrane</keyword>
<evidence type="ECO:0000256" key="2">
    <source>
        <dbReference type="SAM" id="SignalP"/>
    </source>
</evidence>
<evidence type="ECO:0000256" key="1">
    <source>
        <dbReference type="SAM" id="Phobius"/>
    </source>
</evidence>
<proteinExistence type="predicted"/>
<dbReference type="Proteomes" id="UP001279734">
    <property type="component" value="Unassembled WGS sequence"/>
</dbReference>
<feature type="chain" id="PRO_5041970467" evidence="2">
    <location>
        <begin position="23"/>
        <end position="215"/>
    </location>
</feature>
<sequence length="215" mass="23945">MGSRWLLAKALFLGLRLQPVSACCSENCCYGGLEVLLFSAERLNATLLSFRLESCNLVARNKCGRHCSVAYGAIIELSLRWLELIARGLLLDPVWPLLLDSPEWNILFCAIRTGWLVIPGVVDTVSLAFPLLFFLDQWILSMLLRHAMLCGASAVVLPEWNLQLGGAMVLLSTICYAVLDFSYDVLKQMLGLLVLVVVWSLFSWFRLALMMGCGL</sequence>
<keyword evidence="2" id="KW-0732">Signal</keyword>
<evidence type="ECO:0000313" key="3">
    <source>
        <dbReference type="EMBL" id="GMH04854.1"/>
    </source>
</evidence>
<dbReference type="EMBL" id="BSYO01000005">
    <property type="protein sequence ID" value="GMH04854.1"/>
    <property type="molecule type" value="Genomic_DNA"/>
</dbReference>
<feature type="transmembrane region" description="Helical" evidence="1">
    <location>
        <begin position="190"/>
        <end position="209"/>
    </location>
</feature>
<name>A0AAD3S5U6_NEPGR</name>
<gene>
    <name evidence="3" type="ORF">Nepgr_006694</name>
</gene>